<gene>
    <name evidence="3" type="ORF">MFMK1_001531</name>
</gene>
<dbReference type="InterPro" id="IPR002931">
    <property type="entry name" value="Transglutaminase-like"/>
</dbReference>
<evidence type="ECO:0000259" key="2">
    <source>
        <dbReference type="SMART" id="SM00460"/>
    </source>
</evidence>
<keyword evidence="4" id="KW-1185">Reference proteome</keyword>
<dbReference type="EMBL" id="CP121694">
    <property type="protein sequence ID" value="WRO21719.1"/>
    <property type="molecule type" value="Genomic_DNA"/>
</dbReference>
<feature type="chain" id="PRO_5043322564" evidence="1">
    <location>
        <begin position="28"/>
        <end position="333"/>
    </location>
</feature>
<accession>A0AAU0UNF5</accession>
<dbReference type="SUPFAM" id="SSF54001">
    <property type="entry name" value="Cysteine proteinases"/>
    <property type="match status" value="1"/>
</dbReference>
<feature type="domain" description="Transglutaminase-like" evidence="2">
    <location>
        <begin position="209"/>
        <end position="281"/>
    </location>
</feature>
<evidence type="ECO:0000256" key="1">
    <source>
        <dbReference type="SAM" id="SignalP"/>
    </source>
</evidence>
<evidence type="ECO:0000313" key="3">
    <source>
        <dbReference type="EMBL" id="WRO21719.1"/>
    </source>
</evidence>
<dbReference type="KEGG" id="dbc:MFMK1_001531"/>
<dbReference type="Gene3D" id="3.10.620.30">
    <property type="match status" value="1"/>
</dbReference>
<organism evidence="3 4">
    <name type="scientific">Metallumcola ferriviriculae</name>
    <dbReference type="NCBI Taxonomy" id="3039180"/>
    <lineage>
        <taxon>Bacteria</taxon>
        <taxon>Bacillati</taxon>
        <taxon>Bacillota</taxon>
        <taxon>Clostridia</taxon>
        <taxon>Neomoorellales</taxon>
        <taxon>Desulfitibacteraceae</taxon>
        <taxon>Metallumcola</taxon>
    </lineage>
</organism>
<dbReference type="PANTHER" id="PTHR33490">
    <property type="entry name" value="BLR5614 PROTEIN-RELATED"/>
    <property type="match status" value="1"/>
</dbReference>
<protein>
    <submittedName>
        <fullName evidence="3">Transglutaminase-like domain-containing protein</fullName>
    </submittedName>
</protein>
<dbReference type="SMART" id="SM00460">
    <property type="entry name" value="TGc"/>
    <property type="match status" value="1"/>
</dbReference>
<proteinExistence type="predicted"/>
<sequence>MNNARFFKSVLTLSLAFIILVFPTRTAFSNTDNSADTTETYALTVTVWVENSGAEPARDISLNIPTMAQINSPYQKVLSRIYSIEPISETITTRGNKKARLQVKRLAAGEKFPIKQTYIIKLIPFSLSKKKEEINQSTGKQLQNYLQQEEKIESDSDKIRQVANALNGDSKPKTTSETLTFAKAAYDYTRDSLQYNLNASSADKGALAGLREGEGTCVEYASLFVALNRAAGIPARIVNGFAHYSKVLADTSSSSRLEKQRHQWAEFYLPGQGWIPVDPTLGTATNSRFGSLSAGYYIIQNYGDLPISGSYKGGKLNISFDYSIEIDNVPSTL</sequence>
<dbReference type="InterPro" id="IPR038765">
    <property type="entry name" value="Papain-like_cys_pep_sf"/>
</dbReference>
<evidence type="ECO:0000313" key="4">
    <source>
        <dbReference type="Proteomes" id="UP001329915"/>
    </source>
</evidence>
<dbReference type="RefSeq" id="WP_366924550.1">
    <property type="nucleotide sequence ID" value="NZ_CP121694.1"/>
</dbReference>
<name>A0AAU0UNF5_9FIRM</name>
<keyword evidence="1" id="KW-0732">Signal</keyword>
<dbReference type="AlphaFoldDB" id="A0AAU0UNF5"/>
<dbReference type="Proteomes" id="UP001329915">
    <property type="component" value="Chromosome"/>
</dbReference>
<dbReference type="Pfam" id="PF01841">
    <property type="entry name" value="Transglut_core"/>
    <property type="match status" value="1"/>
</dbReference>
<reference evidence="3 4" key="1">
    <citation type="submission" date="2023-04" db="EMBL/GenBank/DDBJ databases">
        <authorList>
            <person name="Hsu D."/>
        </authorList>
    </citation>
    <scope>NUCLEOTIDE SEQUENCE [LARGE SCALE GENOMIC DNA]</scope>
    <source>
        <strain evidence="3 4">MK1</strain>
    </source>
</reference>
<feature type="signal peptide" evidence="1">
    <location>
        <begin position="1"/>
        <end position="27"/>
    </location>
</feature>